<reference evidence="2" key="1">
    <citation type="journal article" date="2023" name="Insect Mol. Biol.">
        <title>Genome sequencing provides insights into the evolution of gene families encoding plant cell wall-degrading enzymes in longhorned beetles.</title>
        <authorList>
            <person name="Shin N.R."/>
            <person name="Okamura Y."/>
            <person name="Kirsch R."/>
            <person name="Pauchet Y."/>
        </authorList>
    </citation>
    <scope>NUCLEOTIDE SEQUENCE</scope>
    <source>
        <strain evidence="2">AMC_N1</strain>
    </source>
</reference>
<gene>
    <name evidence="2" type="ORF">NQ318_019912</name>
</gene>
<organism evidence="2 3">
    <name type="scientific">Aromia moschata</name>
    <dbReference type="NCBI Taxonomy" id="1265417"/>
    <lineage>
        <taxon>Eukaryota</taxon>
        <taxon>Metazoa</taxon>
        <taxon>Ecdysozoa</taxon>
        <taxon>Arthropoda</taxon>
        <taxon>Hexapoda</taxon>
        <taxon>Insecta</taxon>
        <taxon>Pterygota</taxon>
        <taxon>Neoptera</taxon>
        <taxon>Endopterygota</taxon>
        <taxon>Coleoptera</taxon>
        <taxon>Polyphaga</taxon>
        <taxon>Cucujiformia</taxon>
        <taxon>Chrysomeloidea</taxon>
        <taxon>Cerambycidae</taxon>
        <taxon>Cerambycinae</taxon>
        <taxon>Callichromatini</taxon>
        <taxon>Aromia</taxon>
    </lineage>
</organism>
<dbReference type="InterPro" id="IPR036187">
    <property type="entry name" value="DNA_mismatch_repair_MutS_sf"/>
</dbReference>
<dbReference type="Proteomes" id="UP001162162">
    <property type="component" value="Unassembled WGS sequence"/>
</dbReference>
<dbReference type="InterPro" id="IPR007861">
    <property type="entry name" value="DNA_mismatch_repair_MutS_clamp"/>
</dbReference>
<dbReference type="AlphaFoldDB" id="A0AAV8XIM4"/>
<dbReference type="SUPFAM" id="SSF48334">
    <property type="entry name" value="DNA repair protein MutS, domain III"/>
    <property type="match status" value="1"/>
</dbReference>
<dbReference type="Pfam" id="PF05190">
    <property type="entry name" value="MutS_IV"/>
    <property type="match status" value="1"/>
</dbReference>
<name>A0AAV8XIM4_9CUCU</name>
<dbReference type="GO" id="GO:0005524">
    <property type="term" value="F:ATP binding"/>
    <property type="evidence" value="ECO:0007669"/>
    <property type="project" value="InterPro"/>
</dbReference>
<evidence type="ECO:0000313" key="2">
    <source>
        <dbReference type="EMBL" id="KAJ8938852.1"/>
    </source>
</evidence>
<sequence>MILEKMKKLLRRTADDLEVDEKAVKLETTDQHGYFFRVTQKEEQALRRSKNYKIIDALKGGVRFTNTKLMDLNRDYDNVKTEYVERQKTVVAEIFEVAEDYNIVSASNVPRLRAVGYYAAKIHTYVYVTKKTSEMKKTGAVSYCAGHRHASSANWRLSKFDPLLLV</sequence>
<dbReference type="GO" id="GO:0030983">
    <property type="term" value="F:mismatched DNA binding"/>
    <property type="evidence" value="ECO:0007669"/>
    <property type="project" value="InterPro"/>
</dbReference>
<feature type="domain" description="DNA mismatch repair protein MutS clamp" evidence="1">
    <location>
        <begin position="4"/>
        <end position="82"/>
    </location>
</feature>
<evidence type="ECO:0000259" key="1">
    <source>
        <dbReference type="Pfam" id="PF05190"/>
    </source>
</evidence>
<dbReference type="GO" id="GO:0006298">
    <property type="term" value="P:mismatch repair"/>
    <property type="evidence" value="ECO:0007669"/>
    <property type="project" value="InterPro"/>
</dbReference>
<comment type="caution">
    <text evidence="2">The sequence shown here is derived from an EMBL/GenBank/DDBJ whole genome shotgun (WGS) entry which is preliminary data.</text>
</comment>
<accession>A0AAV8XIM4</accession>
<proteinExistence type="predicted"/>
<evidence type="ECO:0000313" key="3">
    <source>
        <dbReference type="Proteomes" id="UP001162162"/>
    </source>
</evidence>
<protein>
    <recommendedName>
        <fullName evidence="1">DNA mismatch repair protein MutS clamp domain-containing protein</fullName>
    </recommendedName>
</protein>
<keyword evidence="3" id="KW-1185">Reference proteome</keyword>
<dbReference type="EMBL" id="JAPWTK010000527">
    <property type="protein sequence ID" value="KAJ8938852.1"/>
    <property type="molecule type" value="Genomic_DNA"/>
</dbReference>
<dbReference type="Gene3D" id="1.10.1420.10">
    <property type="match status" value="1"/>
</dbReference>